<feature type="transmembrane region" description="Helical" evidence="2">
    <location>
        <begin position="147"/>
        <end position="167"/>
    </location>
</feature>
<gene>
    <name evidence="3" type="ORF">GA0070564_101228</name>
</gene>
<feature type="transmembrane region" description="Helical" evidence="2">
    <location>
        <begin position="173"/>
        <end position="190"/>
    </location>
</feature>
<feature type="transmembrane region" description="Helical" evidence="2">
    <location>
        <begin position="72"/>
        <end position="95"/>
    </location>
</feature>
<name>A0A1C4U4Z7_9ACTN</name>
<reference evidence="4" key="1">
    <citation type="submission" date="2016-06" db="EMBL/GenBank/DDBJ databases">
        <authorList>
            <person name="Varghese N."/>
            <person name="Submissions Spin"/>
        </authorList>
    </citation>
    <scope>NUCLEOTIDE SEQUENCE [LARGE SCALE GENOMIC DNA]</scope>
    <source>
        <strain evidence="4">DSM 44830</strain>
    </source>
</reference>
<proteinExistence type="predicted"/>
<keyword evidence="4" id="KW-1185">Reference proteome</keyword>
<keyword evidence="2" id="KW-0812">Transmembrane</keyword>
<feature type="region of interest" description="Disordered" evidence="1">
    <location>
        <begin position="100"/>
        <end position="131"/>
    </location>
</feature>
<evidence type="ECO:0000256" key="1">
    <source>
        <dbReference type="SAM" id="MobiDB-lite"/>
    </source>
</evidence>
<protein>
    <submittedName>
        <fullName evidence="3">Uncharacterized protein</fullName>
    </submittedName>
</protein>
<evidence type="ECO:0000256" key="2">
    <source>
        <dbReference type="SAM" id="Phobius"/>
    </source>
</evidence>
<evidence type="ECO:0000313" key="3">
    <source>
        <dbReference type="EMBL" id="SCE66724.1"/>
    </source>
</evidence>
<dbReference type="AlphaFoldDB" id="A0A1C4U4Z7"/>
<dbReference type="Proteomes" id="UP000199504">
    <property type="component" value="Unassembled WGS sequence"/>
</dbReference>
<evidence type="ECO:0000313" key="4">
    <source>
        <dbReference type="Proteomes" id="UP000199504"/>
    </source>
</evidence>
<dbReference type="EMBL" id="FMCX01000001">
    <property type="protein sequence ID" value="SCE66724.1"/>
    <property type="molecule type" value="Genomic_DNA"/>
</dbReference>
<organism evidence="3 4">
    <name type="scientific">Micromonospora mirobrigensis</name>
    <dbReference type="NCBI Taxonomy" id="262898"/>
    <lineage>
        <taxon>Bacteria</taxon>
        <taxon>Bacillati</taxon>
        <taxon>Actinomycetota</taxon>
        <taxon>Actinomycetes</taxon>
        <taxon>Micromonosporales</taxon>
        <taxon>Micromonosporaceae</taxon>
        <taxon>Micromonospora</taxon>
    </lineage>
</organism>
<sequence length="223" mass="23443">MGLPAPASPGFAGPARVAPRGALPVASPRYRAAMTKPRRRLDRRTVLVAVGLAVGLPAAVVALMALDGREVGGPGLLTTFLLTLMPAALGTAIALEYGRRRPGRLGRPPKPGDAPEVRQALGAGHSDDPRVDALARKEAERRLGERWILWLLGAGVLLEVLLVVGATRPSSRVVAVLLAAFWGAAGWRRWRGLREARAYLAAPAQGVAATPPVESAPEAEHRA</sequence>
<keyword evidence="2" id="KW-1133">Transmembrane helix</keyword>
<dbReference type="STRING" id="262898.GA0070564_101228"/>
<keyword evidence="2" id="KW-0472">Membrane</keyword>
<accession>A0A1C4U4Z7</accession>
<feature type="transmembrane region" description="Helical" evidence="2">
    <location>
        <begin position="46"/>
        <end position="66"/>
    </location>
</feature>